<keyword evidence="3" id="KW-1185">Reference proteome</keyword>
<gene>
    <name evidence="2" type="ORF">QE399_001465</name>
</gene>
<dbReference type="PIRSF" id="PIRSF017082">
    <property type="entry name" value="YflP"/>
    <property type="match status" value="1"/>
</dbReference>
<sequence length="341" mass="34836">MSGVNAMPLALRSVDASRRNALRTGLALAALAGTATARAALGPAPDARTVRLVLPLAPGGAMDVLGRGLAAELGQRLDTSVVVENRAGAGGNLAHELVAGERPDGHTLLLTSNALVANVTLFEGRVRYDPQRSFVPVSIVASSPTVVVVRSDAPARTMGALAAQARRSAGISVGTPGFGNGNHLALVKLHRSQGGDWRHIPYKGAGPALVGLLGGETDAAIVALPAAQAHLQAGRLRALAVVQERRSSLAPEVPTLAEAGITIALDSGWFGLLAPAGTPQAVVERVHGAVTAALADEGFRTQLARQGFEPVGSTSQAFAQQLARDVAAFPPLLQSIGARVE</sequence>
<accession>A0ABU1I993</accession>
<dbReference type="Pfam" id="PF03401">
    <property type="entry name" value="TctC"/>
    <property type="match status" value="1"/>
</dbReference>
<comment type="similarity">
    <text evidence="1">Belongs to the UPF0065 (bug) family.</text>
</comment>
<keyword evidence="2" id="KW-0675">Receptor</keyword>
<dbReference type="InterPro" id="IPR042100">
    <property type="entry name" value="Bug_dom1"/>
</dbReference>
<dbReference type="CDD" id="cd07012">
    <property type="entry name" value="PBP2_Bug_TTT"/>
    <property type="match status" value="1"/>
</dbReference>
<dbReference type="EMBL" id="JAVIZX010000001">
    <property type="protein sequence ID" value="MDR6213776.1"/>
    <property type="molecule type" value="Genomic_DNA"/>
</dbReference>
<dbReference type="Proteomes" id="UP001267710">
    <property type="component" value="Unassembled WGS sequence"/>
</dbReference>
<dbReference type="PANTHER" id="PTHR42928">
    <property type="entry name" value="TRICARBOXYLATE-BINDING PROTEIN"/>
    <property type="match status" value="1"/>
</dbReference>
<evidence type="ECO:0000256" key="1">
    <source>
        <dbReference type="ARBA" id="ARBA00006987"/>
    </source>
</evidence>
<reference evidence="2 3" key="1">
    <citation type="submission" date="2023-08" db="EMBL/GenBank/DDBJ databases">
        <title>Functional and genomic diversity of the sorghum phyllosphere microbiome.</title>
        <authorList>
            <person name="Shade A."/>
        </authorList>
    </citation>
    <scope>NUCLEOTIDE SEQUENCE [LARGE SCALE GENOMIC DNA]</scope>
    <source>
        <strain evidence="2 3">SORGH_AS_0335</strain>
    </source>
</reference>
<evidence type="ECO:0000313" key="2">
    <source>
        <dbReference type="EMBL" id="MDR6213776.1"/>
    </source>
</evidence>
<dbReference type="Gene3D" id="3.40.190.150">
    <property type="entry name" value="Bordetella uptake gene, domain 1"/>
    <property type="match status" value="1"/>
</dbReference>
<dbReference type="PANTHER" id="PTHR42928:SF5">
    <property type="entry name" value="BLR1237 PROTEIN"/>
    <property type="match status" value="1"/>
</dbReference>
<dbReference type="Gene3D" id="3.40.190.10">
    <property type="entry name" value="Periplasmic binding protein-like II"/>
    <property type="match status" value="1"/>
</dbReference>
<protein>
    <submittedName>
        <fullName evidence="2">Tripartite-type tricarboxylate transporter receptor subunit TctC</fullName>
    </submittedName>
</protein>
<proteinExistence type="inferred from homology"/>
<dbReference type="InterPro" id="IPR005064">
    <property type="entry name" value="BUG"/>
</dbReference>
<organism evidence="2 3">
    <name type="scientific">Paracidovorax wautersii</name>
    <dbReference type="NCBI Taxonomy" id="1177982"/>
    <lineage>
        <taxon>Bacteria</taxon>
        <taxon>Pseudomonadati</taxon>
        <taxon>Pseudomonadota</taxon>
        <taxon>Betaproteobacteria</taxon>
        <taxon>Burkholderiales</taxon>
        <taxon>Comamonadaceae</taxon>
        <taxon>Paracidovorax</taxon>
    </lineage>
</organism>
<dbReference type="InterPro" id="IPR006311">
    <property type="entry name" value="TAT_signal"/>
</dbReference>
<comment type="caution">
    <text evidence="2">The sequence shown here is derived from an EMBL/GenBank/DDBJ whole genome shotgun (WGS) entry which is preliminary data.</text>
</comment>
<dbReference type="SUPFAM" id="SSF53850">
    <property type="entry name" value="Periplasmic binding protein-like II"/>
    <property type="match status" value="1"/>
</dbReference>
<dbReference type="PROSITE" id="PS51318">
    <property type="entry name" value="TAT"/>
    <property type="match status" value="1"/>
</dbReference>
<name>A0ABU1I993_9BURK</name>
<evidence type="ECO:0000313" key="3">
    <source>
        <dbReference type="Proteomes" id="UP001267710"/>
    </source>
</evidence>